<comment type="catalytic activity">
    <reaction evidence="3">
        <text>N(6)-succinyl-L-lysyl-[protein] + NAD(+) + H2O = 2''-O-succinyl-ADP-D-ribose + nicotinamide + L-lysyl-[protein]</text>
        <dbReference type="Rhea" id="RHEA:47668"/>
        <dbReference type="Rhea" id="RHEA-COMP:9752"/>
        <dbReference type="Rhea" id="RHEA-COMP:11877"/>
        <dbReference type="ChEBI" id="CHEBI:15377"/>
        <dbReference type="ChEBI" id="CHEBI:17154"/>
        <dbReference type="ChEBI" id="CHEBI:29969"/>
        <dbReference type="ChEBI" id="CHEBI:57540"/>
        <dbReference type="ChEBI" id="CHEBI:87830"/>
        <dbReference type="ChEBI" id="CHEBI:87832"/>
    </reaction>
</comment>
<dbReference type="InterPro" id="IPR026590">
    <property type="entry name" value="Ssirtuin_cat_dom"/>
</dbReference>
<dbReference type="SUPFAM" id="SSF52467">
    <property type="entry name" value="DHS-like NAD/FAD-binding domain"/>
    <property type="match status" value="1"/>
</dbReference>
<dbReference type="GO" id="GO:0016746">
    <property type="term" value="F:acyltransferase activity"/>
    <property type="evidence" value="ECO:0007669"/>
    <property type="project" value="UniProtKB-KW"/>
</dbReference>
<comment type="catalytic activity">
    <reaction evidence="3">
        <text>N(6)-acetyl-L-lysyl-[protein] + NAD(+) + H2O = 2''-O-acetyl-ADP-D-ribose + nicotinamide + L-lysyl-[protein]</text>
        <dbReference type="Rhea" id="RHEA:43636"/>
        <dbReference type="Rhea" id="RHEA-COMP:9752"/>
        <dbReference type="Rhea" id="RHEA-COMP:10731"/>
        <dbReference type="ChEBI" id="CHEBI:15377"/>
        <dbReference type="ChEBI" id="CHEBI:17154"/>
        <dbReference type="ChEBI" id="CHEBI:29969"/>
        <dbReference type="ChEBI" id="CHEBI:57540"/>
        <dbReference type="ChEBI" id="CHEBI:61930"/>
        <dbReference type="ChEBI" id="CHEBI:83767"/>
        <dbReference type="EC" id="2.3.1.286"/>
    </reaction>
</comment>
<accession>A0ABW4XKV9</accession>
<evidence type="ECO:0000313" key="6">
    <source>
        <dbReference type="EMBL" id="MFD2095703.1"/>
    </source>
</evidence>
<evidence type="ECO:0000256" key="2">
    <source>
        <dbReference type="ARBA" id="ARBA00023027"/>
    </source>
</evidence>
<dbReference type="InterPro" id="IPR003000">
    <property type="entry name" value="Sirtuin"/>
</dbReference>
<comment type="subcellular location">
    <subcellularLocation>
        <location evidence="3">Cytoplasm</location>
    </subcellularLocation>
</comment>
<dbReference type="PANTHER" id="PTHR11085">
    <property type="entry name" value="NAD-DEPENDENT PROTEIN DEACYLASE SIRTUIN-5, MITOCHONDRIAL-RELATED"/>
    <property type="match status" value="1"/>
</dbReference>
<feature type="binding site" evidence="3">
    <location>
        <position position="127"/>
    </location>
    <ligand>
        <name>Zn(2+)</name>
        <dbReference type="ChEBI" id="CHEBI:29105"/>
    </ligand>
</feature>
<dbReference type="NCBIfam" id="NF001755">
    <property type="entry name" value="PRK00481.1-5"/>
    <property type="match status" value="1"/>
</dbReference>
<dbReference type="Pfam" id="PF02146">
    <property type="entry name" value="SIR2"/>
    <property type="match status" value="1"/>
</dbReference>
<comment type="similarity">
    <text evidence="3">Belongs to the sirtuin family. Class III subfamily.</text>
</comment>
<comment type="function">
    <text evidence="3">NAD-dependent lysine deacetylase and desuccinylase that specifically removes acetyl and succinyl groups on target proteins. Modulates the activities of several proteins which are inactive in their acylated form.</text>
</comment>
<comment type="caution">
    <text evidence="3 4">Lacks conserved residue(s) required for the propagation of feature annotation.</text>
</comment>
<evidence type="ECO:0000256" key="1">
    <source>
        <dbReference type="ARBA" id="ARBA00022679"/>
    </source>
</evidence>
<evidence type="ECO:0000259" key="5">
    <source>
        <dbReference type="PROSITE" id="PS50305"/>
    </source>
</evidence>
<feature type="binding site" evidence="3">
    <location>
        <position position="64"/>
    </location>
    <ligand>
        <name>substrate</name>
    </ligand>
</feature>
<dbReference type="RefSeq" id="WP_345340227.1">
    <property type="nucleotide sequence ID" value="NZ_BAABLI010000014.1"/>
</dbReference>
<keyword evidence="3" id="KW-0479">Metal-binding</keyword>
<feature type="binding site" evidence="3">
    <location>
        <position position="230"/>
    </location>
    <ligand>
        <name>NAD(+)</name>
        <dbReference type="ChEBI" id="CHEBI:57540"/>
    </ligand>
</feature>
<dbReference type="EMBL" id="JBHUHT010000009">
    <property type="protein sequence ID" value="MFD2095703.1"/>
    <property type="molecule type" value="Genomic_DNA"/>
</dbReference>
<dbReference type="HAMAP" id="MF_01121">
    <property type="entry name" value="Sirtuin_ClassIII"/>
    <property type="match status" value="1"/>
</dbReference>
<feature type="domain" description="Deacetylase sirtuin-type" evidence="5">
    <location>
        <begin position="1"/>
        <end position="246"/>
    </location>
</feature>
<feature type="binding site" evidence="3">
    <location>
        <position position="146"/>
    </location>
    <ligand>
        <name>Zn(2+)</name>
        <dbReference type="ChEBI" id="CHEBI:29105"/>
    </ligand>
</feature>
<dbReference type="Gene3D" id="3.30.1600.10">
    <property type="entry name" value="SIR2/SIRT2 'Small Domain"/>
    <property type="match status" value="1"/>
</dbReference>
<dbReference type="InterPro" id="IPR050134">
    <property type="entry name" value="NAD-dep_sirtuin_deacylases"/>
</dbReference>
<feature type="binding site" evidence="3">
    <location>
        <begin position="101"/>
        <end position="104"/>
    </location>
    <ligand>
        <name>NAD(+)</name>
        <dbReference type="ChEBI" id="CHEBI:57540"/>
    </ligand>
</feature>
<dbReference type="InterPro" id="IPR029035">
    <property type="entry name" value="DHS-like_NAD/FAD-binding_dom"/>
</dbReference>
<evidence type="ECO:0000256" key="3">
    <source>
        <dbReference type="HAMAP-Rule" id="MF_01121"/>
    </source>
</evidence>
<feature type="binding site" evidence="3">
    <location>
        <position position="67"/>
    </location>
    <ligand>
        <name>substrate</name>
    </ligand>
</feature>
<dbReference type="InterPro" id="IPR027546">
    <property type="entry name" value="Sirtuin_class_III"/>
</dbReference>
<dbReference type="CDD" id="cd01412">
    <property type="entry name" value="SIRT5_Af1_CobB"/>
    <property type="match status" value="1"/>
</dbReference>
<proteinExistence type="inferred from homology"/>
<name>A0ABW4XKV9_9GAMM</name>
<evidence type="ECO:0000256" key="4">
    <source>
        <dbReference type="PROSITE-ProRule" id="PRU00236"/>
    </source>
</evidence>
<keyword evidence="2 3" id="KW-0520">NAD</keyword>
<gene>
    <name evidence="3 6" type="primary">cobB</name>
    <name evidence="6" type="ORF">ACFSJ3_06880</name>
</gene>
<keyword evidence="3" id="KW-0963">Cytoplasm</keyword>
<feature type="binding site" evidence="3">
    <location>
        <begin position="212"/>
        <end position="214"/>
    </location>
    <ligand>
        <name>NAD(+)</name>
        <dbReference type="ChEBI" id="CHEBI:57540"/>
    </ligand>
</feature>
<dbReference type="Gene3D" id="3.40.50.1220">
    <property type="entry name" value="TPP-binding domain"/>
    <property type="match status" value="1"/>
</dbReference>
<dbReference type="PANTHER" id="PTHR11085:SF4">
    <property type="entry name" value="NAD-DEPENDENT PROTEIN DEACYLASE"/>
    <property type="match status" value="1"/>
</dbReference>
<dbReference type="PROSITE" id="PS50305">
    <property type="entry name" value="SIRTUIN"/>
    <property type="match status" value="1"/>
</dbReference>
<comment type="cofactor">
    <cofactor evidence="3">
        <name>Zn(2+)</name>
        <dbReference type="ChEBI" id="CHEBI:29105"/>
    </cofactor>
    <text evidence="3">Binds 1 zinc ion per subunit.</text>
</comment>
<feature type="binding site" evidence="3">
    <location>
        <begin position="186"/>
        <end position="188"/>
    </location>
    <ligand>
        <name>NAD(+)</name>
        <dbReference type="ChEBI" id="CHEBI:57540"/>
    </ligand>
</feature>
<evidence type="ECO:0000313" key="7">
    <source>
        <dbReference type="Proteomes" id="UP001597380"/>
    </source>
</evidence>
<comment type="domain">
    <text evidence="3">2 residues (Tyr-64 and Arg-67) present in a large hydrophobic pocket are probably involved in substrate specificity. They are important for desuccinylation activity, but dispensable for deacetylation activity.</text>
</comment>
<feature type="active site" description="Proton acceptor" evidence="3">
    <location>
        <position position="119"/>
    </location>
</feature>
<dbReference type="EC" id="2.3.1.286" evidence="3"/>
<sequence length="246" mass="27114">MTKFSLPFSRRPSNVVVLTGAGISQESGIRTFRASDGLWEDHRIEDVATPEGFARDPALVHQFYNARREQLLADTTHPNSAHDALAALESLVGGELLVVTQNVDDLHERAGQKSLVHMHGELLKIRCEVTGQVYPAPLTLTERDTCDCCGLRETLRPDIVWFGEMPMEMDRIYQALAGCELFISIGTSGNVYPAAGFCREAKLNGAVTLELNLEPSSGSTDFDYTYYGPAGTLVPEFVDYFQALPQ</sequence>
<protein>
    <recommendedName>
        <fullName evidence="3">NAD-dependent protein deacylase</fullName>
        <ecNumber evidence="3">2.3.1.286</ecNumber>
    </recommendedName>
    <alternativeName>
        <fullName evidence="3">Regulatory protein SIR2 homolog</fullName>
    </alternativeName>
</protein>
<keyword evidence="7" id="KW-1185">Reference proteome</keyword>
<dbReference type="InterPro" id="IPR026591">
    <property type="entry name" value="Sirtuin_cat_small_dom_sf"/>
</dbReference>
<organism evidence="6 7">
    <name type="scientific">Corallincola platygyrae</name>
    <dbReference type="NCBI Taxonomy" id="1193278"/>
    <lineage>
        <taxon>Bacteria</taxon>
        <taxon>Pseudomonadati</taxon>
        <taxon>Pseudomonadota</taxon>
        <taxon>Gammaproteobacteria</taxon>
        <taxon>Alteromonadales</taxon>
        <taxon>Psychromonadaceae</taxon>
        <taxon>Corallincola</taxon>
    </lineage>
</organism>
<keyword evidence="1 6" id="KW-0808">Transferase</keyword>
<reference evidence="7" key="1">
    <citation type="journal article" date="2019" name="Int. J. Syst. Evol. Microbiol.">
        <title>The Global Catalogue of Microorganisms (GCM) 10K type strain sequencing project: providing services to taxonomists for standard genome sequencing and annotation.</title>
        <authorList>
            <consortium name="The Broad Institute Genomics Platform"/>
            <consortium name="The Broad Institute Genome Sequencing Center for Infectious Disease"/>
            <person name="Wu L."/>
            <person name="Ma J."/>
        </authorList>
    </citation>
    <scope>NUCLEOTIDE SEQUENCE [LARGE SCALE GENOMIC DNA]</scope>
    <source>
        <strain evidence="7">CGMCC 1.10992</strain>
    </source>
</reference>
<comment type="caution">
    <text evidence="6">The sequence shown here is derived from an EMBL/GenBank/DDBJ whole genome shotgun (WGS) entry which is preliminary data.</text>
</comment>
<keyword evidence="6" id="KW-0012">Acyltransferase</keyword>
<keyword evidence="3" id="KW-0862">Zinc</keyword>
<dbReference type="Proteomes" id="UP001597380">
    <property type="component" value="Unassembled WGS sequence"/>
</dbReference>